<proteinExistence type="predicted"/>
<keyword evidence="2" id="KW-1185">Reference proteome</keyword>
<evidence type="ECO:0000313" key="1">
    <source>
        <dbReference type="EMBL" id="EQA64443.1"/>
    </source>
</evidence>
<dbReference type="EMBL" id="AHMT02000005">
    <property type="protein sequence ID" value="EQA64443.1"/>
    <property type="molecule type" value="Genomic_DNA"/>
</dbReference>
<name>V6IG47_9LEPT</name>
<comment type="caution">
    <text evidence="1">The sequence shown here is derived from an EMBL/GenBank/DDBJ whole genome shotgun (WGS) entry which is preliminary data.</text>
</comment>
<gene>
    <name evidence="1" type="ORF">LEP1GSC062_0506</name>
</gene>
<protein>
    <submittedName>
        <fullName evidence="1">Uncharacterized protein</fullName>
    </submittedName>
</protein>
<accession>V6IG47</accession>
<sequence length="40" mass="4511">MAIEELQIVPNVGFGFGVPPKKRTWSCSNFLSKLDWCKIA</sequence>
<organism evidence="1 2">
    <name type="scientific">Leptospira alexanderi serovar Manhao 3 str. L 60</name>
    <dbReference type="NCBI Taxonomy" id="1049759"/>
    <lineage>
        <taxon>Bacteria</taxon>
        <taxon>Pseudomonadati</taxon>
        <taxon>Spirochaetota</taxon>
        <taxon>Spirochaetia</taxon>
        <taxon>Leptospirales</taxon>
        <taxon>Leptospiraceae</taxon>
        <taxon>Leptospira</taxon>
    </lineage>
</organism>
<evidence type="ECO:0000313" key="2">
    <source>
        <dbReference type="Proteomes" id="UP000018747"/>
    </source>
</evidence>
<reference evidence="1" key="1">
    <citation type="submission" date="2013-05" db="EMBL/GenBank/DDBJ databases">
        <authorList>
            <person name="Harkins D.M."/>
            <person name="Durkin A.S."/>
            <person name="Brinkac L.M."/>
            <person name="Haft D.H."/>
            <person name="Selengut J.D."/>
            <person name="Sanka R."/>
            <person name="DePew J."/>
            <person name="Purushe J."/>
            <person name="Hartskeerl R.A."/>
            <person name="Ahmed A."/>
            <person name="van der Linden H."/>
            <person name="Goris M.G.A."/>
            <person name="Vinetz J.M."/>
            <person name="Sutton G.G."/>
            <person name="Nierman W.C."/>
            <person name="Fouts D.E."/>
        </authorList>
    </citation>
    <scope>NUCLEOTIDE SEQUENCE [LARGE SCALE GENOMIC DNA]</scope>
    <source>
        <strain evidence="1">L 60</strain>
    </source>
</reference>
<dbReference type="Proteomes" id="UP000018747">
    <property type="component" value="Unassembled WGS sequence"/>
</dbReference>
<dbReference type="AlphaFoldDB" id="V6IG47"/>